<evidence type="ECO:0000259" key="6">
    <source>
        <dbReference type="Pfam" id="PF04932"/>
    </source>
</evidence>
<feature type="transmembrane region" description="Helical" evidence="5">
    <location>
        <begin position="366"/>
        <end position="392"/>
    </location>
</feature>
<comment type="caution">
    <text evidence="7">The sequence shown here is derived from an EMBL/GenBank/DDBJ whole genome shotgun (WGS) entry which is preliminary data.</text>
</comment>
<dbReference type="GO" id="GO:0016020">
    <property type="term" value="C:membrane"/>
    <property type="evidence" value="ECO:0007669"/>
    <property type="project" value="UniProtKB-SubCell"/>
</dbReference>
<dbReference type="RefSeq" id="WP_141610193.1">
    <property type="nucleotide sequence ID" value="NZ_VIGC02000012.1"/>
</dbReference>
<comment type="subcellular location">
    <subcellularLocation>
        <location evidence="1">Membrane</location>
        <topology evidence="1">Multi-pass membrane protein</topology>
    </subcellularLocation>
</comment>
<dbReference type="PANTHER" id="PTHR37422">
    <property type="entry name" value="TEICHURONIC ACID BIOSYNTHESIS PROTEIN TUAE"/>
    <property type="match status" value="1"/>
</dbReference>
<dbReference type="EMBL" id="VIGC01000012">
    <property type="protein sequence ID" value="TQE95658.1"/>
    <property type="molecule type" value="Genomic_DNA"/>
</dbReference>
<keyword evidence="8" id="KW-1185">Reference proteome</keyword>
<evidence type="ECO:0000313" key="7">
    <source>
        <dbReference type="EMBL" id="TQE95658.1"/>
    </source>
</evidence>
<protein>
    <recommendedName>
        <fullName evidence="6">O-antigen ligase-related domain-containing protein</fullName>
    </recommendedName>
</protein>
<evidence type="ECO:0000256" key="2">
    <source>
        <dbReference type="ARBA" id="ARBA00022692"/>
    </source>
</evidence>
<keyword evidence="3 5" id="KW-1133">Transmembrane helix</keyword>
<feature type="transmembrane region" description="Helical" evidence="5">
    <location>
        <begin position="151"/>
        <end position="169"/>
    </location>
</feature>
<evidence type="ECO:0000256" key="3">
    <source>
        <dbReference type="ARBA" id="ARBA00022989"/>
    </source>
</evidence>
<dbReference type="AlphaFoldDB" id="A0A540VFW8"/>
<accession>A0A540VFW8</accession>
<dbReference type="InterPro" id="IPR051533">
    <property type="entry name" value="WaaL-like"/>
</dbReference>
<dbReference type="InterPro" id="IPR007016">
    <property type="entry name" value="O-antigen_ligase-rel_domated"/>
</dbReference>
<feature type="domain" description="O-antigen ligase-related" evidence="6">
    <location>
        <begin position="279"/>
        <end position="404"/>
    </location>
</feature>
<dbReference type="OrthoDB" id="148456at2"/>
<evidence type="ECO:0000313" key="8">
    <source>
        <dbReference type="Proteomes" id="UP000317371"/>
    </source>
</evidence>
<dbReference type="InParanoid" id="A0A540VFW8"/>
<feature type="transmembrane region" description="Helical" evidence="5">
    <location>
        <begin position="429"/>
        <end position="452"/>
    </location>
</feature>
<feature type="transmembrane region" description="Helical" evidence="5">
    <location>
        <begin position="92"/>
        <end position="111"/>
    </location>
</feature>
<organism evidence="7 8">
    <name type="scientific">Litorilinea aerophila</name>
    <dbReference type="NCBI Taxonomy" id="1204385"/>
    <lineage>
        <taxon>Bacteria</taxon>
        <taxon>Bacillati</taxon>
        <taxon>Chloroflexota</taxon>
        <taxon>Caldilineae</taxon>
        <taxon>Caldilineales</taxon>
        <taxon>Caldilineaceae</taxon>
        <taxon>Litorilinea</taxon>
    </lineage>
</organism>
<dbReference type="Pfam" id="PF04932">
    <property type="entry name" value="Wzy_C"/>
    <property type="match status" value="1"/>
</dbReference>
<feature type="transmembrane region" description="Helical" evidence="5">
    <location>
        <begin position="248"/>
        <end position="267"/>
    </location>
</feature>
<proteinExistence type="predicted"/>
<feature type="transmembrane region" description="Helical" evidence="5">
    <location>
        <begin position="28"/>
        <end position="55"/>
    </location>
</feature>
<dbReference type="Proteomes" id="UP000317371">
    <property type="component" value="Unassembled WGS sequence"/>
</dbReference>
<feature type="transmembrane region" description="Helical" evidence="5">
    <location>
        <begin position="311"/>
        <end position="329"/>
    </location>
</feature>
<sequence length="517" mass="56511">MLTTGYQRVQRLLFAPNPWARRAALGGILGLGALFIALFIGIVGPLLALAAAVALVGGLMILADTHWGFVALAAVVYLLPFGSLPVDIGFKPTFLDVALGALFFVWVFRLITGQERAFEASPLGLLVLLFIFMAIFSFARGLTYASANSYFVRRFAEILLGISLFFVAVNTVRTPDELSWVVRWLLLAGWGCALIAVIFYYIPQEWTVAILDRLARFDYPGGFGALRWIEDDPEGTMRAIGTAVDPNVLGGMLILVAGLLAPQLFAARRLLPRWLTALMLLTAVLALYLTYSRSALLGLATSLGLLAVLKYRRLIPLGLVGVLLLFLLPQTQDYVARLMAGLAGEDLATQMRFGEYKDALILISRYPLFGVGFTGVPDIDLYLGVSMLYLIMAENMGIIGLGIFLAVMVGFFAMVFSSWRQGYDPRLEAILLGSAGAVLGALVSGIFDHYWFNLAYPHMTVLFWLHVGLATATILIQRQQAQEPSLALQPVTVPSDAYQALEAPQGAERYTRQTPPT</sequence>
<feature type="transmembrane region" description="Helical" evidence="5">
    <location>
        <begin position="274"/>
        <end position="291"/>
    </location>
</feature>
<gene>
    <name evidence="7" type="ORF">FKZ61_11070</name>
</gene>
<name>A0A540VFW8_9CHLR</name>
<feature type="transmembrane region" description="Helical" evidence="5">
    <location>
        <begin position="398"/>
        <end position="417"/>
    </location>
</feature>
<evidence type="ECO:0000256" key="5">
    <source>
        <dbReference type="SAM" id="Phobius"/>
    </source>
</evidence>
<feature type="transmembrane region" description="Helical" evidence="5">
    <location>
        <begin position="181"/>
        <end position="202"/>
    </location>
</feature>
<keyword evidence="2 5" id="KW-0812">Transmembrane</keyword>
<feature type="transmembrane region" description="Helical" evidence="5">
    <location>
        <begin position="123"/>
        <end position="145"/>
    </location>
</feature>
<dbReference type="PANTHER" id="PTHR37422:SF13">
    <property type="entry name" value="LIPOPOLYSACCHARIDE BIOSYNTHESIS PROTEIN PA4999-RELATED"/>
    <property type="match status" value="1"/>
</dbReference>
<feature type="transmembrane region" description="Helical" evidence="5">
    <location>
        <begin position="458"/>
        <end position="476"/>
    </location>
</feature>
<reference evidence="7 8" key="1">
    <citation type="submission" date="2019-06" db="EMBL/GenBank/DDBJ databases">
        <title>Genome sequence of Litorilinea aerophila BAA-2444.</title>
        <authorList>
            <person name="Maclea K.S."/>
            <person name="Maurais E.G."/>
            <person name="Iannazzi L.C."/>
        </authorList>
    </citation>
    <scope>NUCLEOTIDE SEQUENCE [LARGE SCALE GENOMIC DNA]</scope>
    <source>
        <strain evidence="7 8">ATCC BAA-2444</strain>
    </source>
</reference>
<evidence type="ECO:0000256" key="4">
    <source>
        <dbReference type="ARBA" id="ARBA00023136"/>
    </source>
</evidence>
<feature type="transmembrane region" description="Helical" evidence="5">
    <location>
        <begin position="67"/>
        <end position="86"/>
    </location>
</feature>
<keyword evidence="4 5" id="KW-0472">Membrane</keyword>
<evidence type="ECO:0000256" key="1">
    <source>
        <dbReference type="ARBA" id="ARBA00004141"/>
    </source>
</evidence>